<keyword evidence="1" id="KW-0812">Transmembrane</keyword>
<keyword evidence="1" id="KW-0472">Membrane</keyword>
<gene>
    <name evidence="2" type="ORF">PR002_g32405</name>
</gene>
<feature type="transmembrane region" description="Helical" evidence="1">
    <location>
        <begin position="30"/>
        <end position="46"/>
    </location>
</feature>
<proteinExistence type="predicted"/>
<name>A0A6A3GHT3_9STRA</name>
<dbReference type="AlphaFoldDB" id="A0A6A3GHT3"/>
<dbReference type="EMBL" id="QXFU01010640">
    <property type="protein sequence ID" value="KAE8953378.1"/>
    <property type="molecule type" value="Genomic_DNA"/>
</dbReference>
<keyword evidence="1" id="KW-1133">Transmembrane helix</keyword>
<evidence type="ECO:0000313" key="2">
    <source>
        <dbReference type="EMBL" id="KAE8953378.1"/>
    </source>
</evidence>
<reference evidence="2 3" key="1">
    <citation type="submission" date="2018-09" db="EMBL/GenBank/DDBJ databases">
        <title>Genomic investigation of the strawberry pathogen Phytophthora fragariae indicates pathogenicity is determined by transcriptional variation in three key races.</title>
        <authorList>
            <person name="Adams T.M."/>
            <person name="Armitage A.D."/>
            <person name="Sobczyk M.K."/>
            <person name="Bates H.J."/>
            <person name="Dunwell J.M."/>
            <person name="Nellist C.F."/>
            <person name="Harrison R.J."/>
        </authorList>
    </citation>
    <scope>NUCLEOTIDE SEQUENCE [LARGE SCALE GENOMIC DNA]</scope>
    <source>
        <strain evidence="2 3">SCRP324</strain>
    </source>
</reference>
<protein>
    <submittedName>
        <fullName evidence="2">Uncharacterized protein</fullName>
    </submittedName>
</protein>
<evidence type="ECO:0000256" key="1">
    <source>
        <dbReference type="SAM" id="Phobius"/>
    </source>
</evidence>
<dbReference type="OrthoDB" id="10370299at2759"/>
<comment type="caution">
    <text evidence="2">The sequence shown here is derived from an EMBL/GenBank/DDBJ whole genome shotgun (WGS) entry which is preliminary data.</text>
</comment>
<organism evidence="2 3">
    <name type="scientific">Phytophthora rubi</name>
    <dbReference type="NCBI Taxonomy" id="129364"/>
    <lineage>
        <taxon>Eukaryota</taxon>
        <taxon>Sar</taxon>
        <taxon>Stramenopiles</taxon>
        <taxon>Oomycota</taxon>
        <taxon>Peronosporomycetes</taxon>
        <taxon>Peronosporales</taxon>
        <taxon>Peronosporaceae</taxon>
        <taxon>Phytophthora</taxon>
    </lineage>
</organism>
<dbReference type="Proteomes" id="UP000435112">
    <property type="component" value="Unassembled WGS sequence"/>
</dbReference>
<sequence length="51" mass="5819">MGGMRVVCLGCSAASNGSFTAVYFSGPPYYYHFIYFTINFVLILRFQQKDH</sequence>
<evidence type="ECO:0000313" key="3">
    <source>
        <dbReference type="Proteomes" id="UP000435112"/>
    </source>
</evidence>
<accession>A0A6A3GHT3</accession>